<accession>A0ABX8SH70</accession>
<dbReference type="Proteomes" id="UP000824504">
    <property type="component" value="Chromosome"/>
</dbReference>
<evidence type="ECO:0000313" key="2">
    <source>
        <dbReference type="Proteomes" id="UP000824504"/>
    </source>
</evidence>
<gene>
    <name evidence="1" type="ORF">KDB89_13540</name>
</gene>
<protein>
    <submittedName>
        <fullName evidence="1">Uncharacterized protein</fullName>
    </submittedName>
</protein>
<keyword evidence="2" id="KW-1185">Reference proteome</keyword>
<sequence length="285" mass="31246">MTIDKQILTPLPGQHVSIAPGEGVFPEIMNKINGAISNHPRSLQKRIGPSEIGHPCARKLAYKLLGQPERTDLPPNWKATVGTAVHGWMEDVFDADNLATAHLLDGQERWYIESRVSVGEVGGVEITGSSDLFDRVTLSNWDWKVVGPYQLDKYKRQGPSEVYRAQAHLYGRGWWRAGIGCASVNIVFLARNGDLSDTYHWSEPYNEQVALDALQRLEGINSAVTAFGPTALDVLPTADSYCTNCEFYKFHSTNLAEGCPGDPKAAARQDASRTNQLGGLIPAGK</sequence>
<organism evidence="1 2">
    <name type="scientific">Tessaracoccus palaemonis</name>
    <dbReference type="NCBI Taxonomy" id="2829499"/>
    <lineage>
        <taxon>Bacteria</taxon>
        <taxon>Bacillati</taxon>
        <taxon>Actinomycetota</taxon>
        <taxon>Actinomycetes</taxon>
        <taxon>Propionibacteriales</taxon>
        <taxon>Propionibacteriaceae</taxon>
        <taxon>Tessaracoccus</taxon>
    </lineage>
</organism>
<name>A0ABX8SH70_9ACTN</name>
<proteinExistence type="predicted"/>
<evidence type="ECO:0000313" key="1">
    <source>
        <dbReference type="EMBL" id="QXT62737.1"/>
    </source>
</evidence>
<reference evidence="1 2" key="1">
    <citation type="submission" date="2021-07" db="EMBL/GenBank/DDBJ databases">
        <title>complete genome sequencing of Tessaracoccus sp.J1M15.</title>
        <authorList>
            <person name="Bae J.-W."/>
            <person name="Kim D.-y."/>
        </authorList>
    </citation>
    <scope>NUCLEOTIDE SEQUENCE [LARGE SCALE GENOMIC DNA]</scope>
    <source>
        <strain evidence="1 2">J1M15</strain>
    </source>
</reference>
<dbReference type="RefSeq" id="WP_219081898.1">
    <property type="nucleotide sequence ID" value="NZ_CP079216.1"/>
</dbReference>
<dbReference type="EMBL" id="CP079216">
    <property type="protein sequence ID" value="QXT62737.1"/>
    <property type="molecule type" value="Genomic_DNA"/>
</dbReference>